<dbReference type="Pfam" id="PF02614">
    <property type="entry name" value="UxaC"/>
    <property type="match status" value="1"/>
</dbReference>
<evidence type="ECO:0000256" key="2">
    <source>
        <dbReference type="ARBA" id="ARBA00004892"/>
    </source>
</evidence>
<dbReference type="InterPro" id="IPR003766">
    <property type="entry name" value="Uronate_isomerase"/>
</dbReference>
<evidence type="ECO:0000313" key="7">
    <source>
        <dbReference type="EMBL" id="GIF79890.1"/>
    </source>
</evidence>
<evidence type="ECO:0000256" key="5">
    <source>
        <dbReference type="ARBA" id="ARBA00020555"/>
    </source>
</evidence>
<dbReference type="InterPro" id="IPR032466">
    <property type="entry name" value="Metal_Hydrolase"/>
</dbReference>
<evidence type="ECO:0000256" key="6">
    <source>
        <dbReference type="ARBA" id="ARBA00023235"/>
    </source>
</evidence>
<dbReference type="NCBIfam" id="NF002794">
    <property type="entry name" value="PRK02925.1"/>
    <property type="match status" value="1"/>
</dbReference>
<dbReference type="Gene3D" id="1.10.2020.10">
    <property type="entry name" value="uronate isomerase, domain 2, chain A"/>
    <property type="match status" value="1"/>
</dbReference>
<sequence>MTVDDLLFPAEARTRAIARELYTHARNLPLISPHGHVDPGILADDAPFPDPARLIVVPDHYVTRMLLSQGIPPSELGVPRIDGGESETDPRLIWRRLAENWHLFRGTPSRLWLEQTFRTVFGIETPFNGQTADRVYDELAAKLAEPQYRPRALFQRFNLEVLATTESPLDDLSRHAKLAADGWGGPGGRVITTFRPDDLVDMDWPGWPDRVVKLGEITGQDTATYEGFLHALAQRRRDFIAAGATCSDHGHPTAATGGMTAAEAKSLFERVVHGGATAAEAEAFRAHMLMEFARMSLDDGLVMQLHPGSSRNHNATLFRTHGRDVGGDIPVATEYTNALRPLLEEFGHDPRFRVVVYTLDEYTFSRELAPLAGGYPAMFIGAPWWFLDAPEALRRWREAVTETAGFYNTAGFVDDTRAYCSIPVRHDVARRVDAGFLARLVAEHRLGLDEAAETIADLAYHLPKKIFRVG</sequence>
<dbReference type="GO" id="GO:0019698">
    <property type="term" value="P:D-galacturonate catabolic process"/>
    <property type="evidence" value="ECO:0007669"/>
    <property type="project" value="TreeGrafter"/>
</dbReference>
<proteinExistence type="inferred from homology"/>
<evidence type="ECO:0000256" key="3">
    <source>
        <dbReference type="ARBA" id="ARBA00008397"/>
    </source>
</evidence>
<dbReference type="PANTHER" id="PTHR30068">
    <property type="entry name" value="URONATE ISOMERASE"/>
    <property type="match status" value="1"/>
</dbReference>
<dbReference type="Proteomes" id="UP000601223">
    <property type="component" value="Unassembled WGS sequence"/>
</dbReference>
<dbReference type="AlphaFoldDB" id="A0A8J3JIX7"/>
<comment type="pathway">
    <text evidence="2">Carbohydrate metabolism; pentose and glucuronate interconversion.</text>
</comment>
<dbReference type="UniPathway" id="UPA00246"/>
<keyword evidence="8" id="KW-1185">Reference proteome</keyword>
<dbReference type="EC" id="5.3.1.12" evidence="4"/>
<comment type="caution">
    <text evidence="7">The sequence shown here is derived from an EMBL/GenBank/DDBJ whole genome shotgun (WGS) entry which is preliminary data.</text>
</comment>
<reference evidence="7 8" key="1">
    <citation type="submission" date="2021-01" db="EMBL/GenBank/DDBJ databases">
        <title>Whole genome shotgun sequence of Catellatospora bangladeshensis NBRC 107357.</title>
        <authorList>
            <person name="Komaki H."/>
            <person name="Tamura T."/>
        </authorList>
    </citation>
    <scope>NUCLEOTIDE SEQUENCE [LARGE SCALE GENOMIC DNA]</scope>
    <source>
        <strain evidence="7 8">NBRC 107357</strain>
    </source>
</reference>
<dbReference type="Gene3D" id="3.20.20.140">
    <property type="entry name" value="Metal-dependent hydrolases"/>
    <property type="match status" value="1"/>
</dbReference>
<dbReference type="GO" id="GO:0008880">
    <property type="term" value="F:glucuronate isomerase activity"/>
    <property type="evidence" value="ECO:0007669"/>
    <property type="project" value="UniProtKB-EC"/>
</dbReference>
<evidence type="ECO:0000256" key="1">
    <source>
        <dbReference type="ARBA" id="ARBA00001165"/>
    </source>
</evidence>
<organism evidence="7 8">
    <name type="scientific">Catellatospora bangladeshensis</name>
    <dbReference type="NCBI Taxonomy" id="310355"/>
    <lineage>
        <taxon>Bacteria</taxon>
        <taxon>Bacillati</taxon>
        <taxon>Actinomycetota</taxon>
        <taxon>Actinomycetes</taxon>
        <taxon>Micromonosporales</taxon>
        <taxon>Micromonosporaceae</taxon>
        <taxon>Catellatospora</taxon>
    </lineage>
</organism>
<protein>
    <recommendedName>
        <fullName evidence="5">Uronate isomerase</fullName>
        <ecNumber evidence="4">5.3.1.12</ecNumber>
    </recommendedName>
</protein>
<name>A0A8J3JIX7_9ACTN</name>
<dbReference type="EMBL" id="BONF01000008">
    <property type="protein sequence ID" value="GIF79890.1"/>
    <property type="molecule type" value="Genomic_DNA"/>
</dbReference>
<evidence type="ECO:0000313" key="8">
    <source>
        <dbReference type="Proteomes" id="UP000601223"/>
    </source>
</evidence>
<comment type="similarity">
    <text evidence="3">Belongs to the metallo-dependent hydrolases superfamily. Uronate isomerase family.</text>
</comment>
<evidence type="ECO:0000256" key="4">
    <source>
        <dbReference type="ARBA" id="ARBA00012546"/>
    </source>
</evidence>
<dbReference type="PANTHER" id="PTHR30068:SF4">
    <property type="entry name" value="URONATE ISOMERASE"/>
    <property type="match status" value="1"/>
</dbReference>
<dbReference type="GO" id="GO:0042840">
    <property type="term" value="P:D-glucuronate catabolic process"/>
    <property type="evidence" value="ECO:0007669"/>
    <property type="project" value="TreeGrafter"/>
</dbReference>
<gene>
    <name evidence="7" type="primary">uxaC</name>
    <name evidence="7" type="ORF">Cba03nite_12390</name>
</gene>
<accession>A0A8J3JIX7</accession>
<dbReference type="SUPFAM" id="SSF51556">
    <property type="entry name" value="Metallo-dependent hydrolases"/>
    <property type="match status" value="1"/>
</dbReference>
<keyword evidence="6 7" id="KW-0413">Isomerase</keyword>
<comment type="catalytic activity">
    <reaction evidence="1">
        <text>D-glucuronate = D-fructuronate</text>
        <dbReference type="Rhea" id="RHEA:13049"/>
        <dbReference type="ChEBI" id="CHEBI:58720"/>
        <dbReference type="ChEBI" id="CHEBI:59863"/>
        <dbReference type="EC" id="5.3.1.12"/>
    </reaction>
</comment>